<dbReference type="EMBL" id="JABSTQ010011185">
    <property type="protein sequence ID" value="KAG0414349.1"/>
    <property type="molecule type" value="Genomic_DNA"/>
</dbReference>
<dbReference type="Proteomes" id="UP000805193">
    <property type="component" value="Unassembled WGS sequence"/>
</dbReference>
<name>A0AC60P4N4_IXOPE</name>
<evidence type="ECO:0000313" key="2">
    <source>
        <dbReference type="Proteomes" id="UP000805193"/>
    </source>
</evidence>
<sequence>MWLVPRRSGGPAGWLACALRAADLLEENSGRVSRSTVRRRADIAAGVPSRTAPADWEEKDDAGGAIYGGGNTNLNKDPVPTERRYKNCRRVAAKARVWERHLQTAMRNALDHQPHLDPASACSGEEREDAFCRAMYESR</sequence>
<organism evidence="1 2">
    <name type="scientific">Ixodes persulcatus</name>
    <name type="common">Taiga tick</name>
    <dbReference type="NCBI Taxonomy" id="34615"/>
    <lineage>
        <taxon>Eukaryota</taxon>
        <taxon>Metazoa</taxon>
        <taxon>Ecdysozoa</taxon>
        <taxon>Arthropoda</taxon>
        <taxon>Chelicerata</taxon>
        <taxon>Arachnida</taxon>
        <taxon>Acari</taxon>
        <taxon>Parasitiformes</taxon>
        <taxon>Ixodida</taxon>
        <taxon>Ixodoidea</taxon>
        <taxon>Ixodidae</taxon>
        <taxon>Ixodinae</taxon>
        <taxon>Ixodes</taxon>
    </lineage>
</organism>
<proteinExistence type="predicted"/>
<gene>
    <name evidence="1" type="ORF">HPB47_008478</name>
</gene>
<reference evidence="1 2" key="1">
    <citation type="journal article" date="2020" name="Cell">
        <title>Large-Scale Comparative Analyses of Tick Genomes Elucidate Their Genetic Diversity and Vector Capacities.</title>
        <authorList>
            <consortium name="Tick Genome and Microbiome Consortium (TIGMIC)"/>
            <person name="Jia N."/>
            <person name="Wang J."/>
            <person name="Shi W."/>
            <person name="Du L."/>
            <person name="Sun Y."/>
            <person name="Zhan W."/>
            <person name="Jiang J.F."/>
            <person name="Wang Q."/>
            <person name="Zhang B."/>
            <person name="Ji P."/>
            <person name="Bell-Sakyi L."/>
            <person name="Cui X.M."/>
            <person name="Yuan T.T."/>
            <person name="Jiang B.G."/>
            <person name="Yang W.F."/>
            <person name="Lam T.T."/>
            <person name="Chang Q.C."/>
            <person name="Ding S.J."/>
            <person name="Wang X.J."/>
            <person name="Zhu J.G."/>
            <person name="Ruan X.D."/>
            <person name="Zhao L."/>
            <person name="Wei J.T."/>
            <person name="Ye R.Z."/>
            <person name="Que T.C."/>
            <person name="Du C.H."/>
            <person name="Zhou Y.H."/>
            <person name="Cheng J.X."/>
            <person name="Dai P.F."/>
            <person name="Guo W.B."/>
            <person name="Han X.H."/>
            <person name="Huang E.J."/>
            <person name="Li L.F."/>
            <person name="Wei W."/>
            <person name="Gao Y.C."/>
            <person name="Liu J.Z."/>
            <person name="Shao H.Z."/>
            <person name="Wang X."/>
            <person name="Wang C.C."/>
            <person name="Yang T.C."/>
            <person name="Huo Q.B."/>
            <person name="Li W."/>
            <person name="Chen H.Y."/>
            <person name="Chen S.E."/>
            <person name="Zhou L.G."/>
            <person name="Ni X.B."/>
            <person name="Tian J.H."/>
            <person name="Sheng Y."/>
            <person name="Liu T."/>
            <person name="Pan Y.S."/>
            <person name="Xia L.Y."/>
            <person name="Li J."/>
            <person name="Zhao F."/>
            <person name="Cao W.C."/>
        </authorList>
    </citation>
    <scope>NUCLEOTIDE SEQUENCE [LARGE SCALE GENOMIC DNA]</scope>
    <source>
        <strain evidence="1">Iper-2018</strain>
    </source>
</reference>
<comment type="caution">
    <text evidence="1">The sequence shown here is derived from an EMBL/GenBank/DDBJ whole genome shotgun (WGS) entry which is preliminary data.</text>
</comment>
<keyword evidence="2" id="KW-1185">Reference proteome</keyword>
<protein>
    <submittedName>
        <fullName evidence="1">Uncharacterized protein</fullName>
    </submittedName>
</protein>
<evidence type="ECO:0000313" key="1">
    <source>
        <dbReference type="EMBL" id="KAG0414349.1"/>
    </source>
</evidence>
<accession>A0AC60P4N4</accession>